<dbReference type="GO" id="GO:0003729">
    <property type="term" value="F:mRNA binding"/>
    <property type="evidence" value="ECO:0007669"/>
    <property type="project" value="TreeGrafter"/>
</dbReference>
<dbReference type="InterPro" id="IPR019844">
    <property type="entry name" value="CSD_CS"/>
</dbReference>
<dbReference type="GO" id="GO:0005737">
    <property type="term" value="C:cytoplasm"/>
    <property type="evidence" value="ECO:0007669"/>
    <property type="project" value="UniProtKB-SubCell"/>
</dbReference>
<dbReference type="SMART" id="SM00357">
    <property type="entry name" value="CSP"/>
    <property type="match status" value="1"/>
</dbReference>
<dbReference type="Proteomes" id="UP000244811">
    <property type="component" value="Chromosome 3"/>
</dbReference>
<dbReference type="InterPro" id="IPR002059">
    <property type="entry name" value="CSP_DNA-bd"/>
</dbReference>
<accession>A0A976MBC2</accession>
<dbReference type="GO" id="GO:0031054">
    <property type="term" value="P:pre-miRNA processing"/>
    <property type="evidence" value="ECO:0007669"/>
    <property type="project" value="TreeGrafter"/>
</dbReference>
<dbReference type="EMBL" id="CP056070">
    <property type="protein sequence ID" value="UKK01123.2"/>
    <property type="molecule type" value="Genomic_DNA"/>
</dbReference>
<dbReference type="InterPro" id="IPR012340">
    <property type="entry name" value="NA-bd_OB-fold"/>
</dbReference>
<dbReference type="PANTHER" id="PTHR46109:SF1">
    <property type="entry name" value="PROTEIN LIN-28 HOMOLOG"/>
    <property type="match status" value="1"/>
</dbReference>
<dbReference type="Gene3D" id="2.40.50.140">
    <property type="entry name" value="Nucleic acid-binding proteins"/>
    <property type="match status" value="1"/>
</dbReference>
<dbReference type="CDD" id="cd04458">
    <property type="entry name" value="CSP_CDS"/>
    <property type="match status" value="1"/>
</dbReference>
<proteinExistence type="predicted"/>
<dbReference type="PROSITE" id="PS00352">
    <property type="entry name" value="CSD_1"/>
    <property type="match status" value="1"/>
</dbReference>
<evidence type="ECO:0000313" key="4">
    <source>
        <dbReference type="EMBL" id="UKK01123.2"/>
    </source>
</evidence>
<gene>
    <name evidence="4" type="ORF">MACK_001936</name>
</gene>
<name>A0A976MBC2_THEOR</name>
<protein>
    <submittedName>
        <fullName evidence="4">Cold shock protein</fullName>
    </submittedName>
</protein>
<dbReference type="PROSITE" id="PS51857">
    <property type="entry name" value="CSD_2"/>
    <property type="match status" value="1"/>
</dbReference>
<evidence type="ECO:0000313" key="5">
    <source>
        <dbReference type="Proteomes" id="UP000244811"/>
    </source>
</evidence>
<dbReference type="Pfam" id="PF00313">
    <property type="entry name" value="CSD"/>
    <property type="match status" value="1"/>
</dbReference>
<evidence type="ECO:0000256" key="2">
    <source>
        <dbReference type="ARBA" id="ARBA00022490"/>
    </source>
</evidence>
<organism evidence="4 5">
    <name type="scientific">Theileria orientalis</name>
    <dbReference type="NCBI Taxonomy" id="68886"/>
    <lineage>
        <taxon>Eukaryota</taxon>
        <taxon>Sar</taxon>
        <taxon>Alveolata</taxon>
        <taxon>Apicomplexa</taxon>
        <taxon>Aconoidasida</taxon>
        <taxon>Piroplasmida</taxon>
        <taxon>Theileriidae</taxon>
        <taxon>Theileria</taxon>
    </lineage>
</organism>
<dbReference type="PRINTS" id="PR00050">
    <property type="entry name" value="COLDSHOCK"/>
</dbReference>
<dbReference type="PANTHER" id="PTHR46109">
    <property type="entry name" value="PROTEIN LIN-28"/>
    <property type="match status" value="1"/>
</dbReference>
<feature type="domain" description="CSD" evidence="3">
    <location>
        <begin position="3"/>
        <end position="67"/>
    </location>
</feature>
<dbReference type="SUPFAM" id="SSF50249">
    <property type="entry name" value="Nucleic acid-binding proteins"/>
    <property type="match status" value="1"/>
</dbReference>
<sequence>MARLSGTCKWFNSKKGYGFITLDNGEDVFVHQSEIYADGFRSLRENEKVELEVVLENDRKKAIHVTGPEGDYVMGSQNELFRSNRDRYQGSESSNMYRNDDRDFDMSRRVGLNWCVIKYKRSLAQSAYK</sequence>
<dbReference type="AlphaFoldDB" id="A0A976MBC2"/>
<dbReference type="InterPro" id="IPR051373">
    <property type="entry name" value="Lin-28_RNA-binding"/>
</dbReference>
<dbReference type="GO" id="GO:0005634">
    <property type="term" value="C:nucleus"/>
    <property type="evidence" value="ECO:0007669"/>
    <property type="project" value="TreeGrafter"/>
</dbReference>
<reference evidence="4" key="1">
    <citation type="submission" date="2022-07" db="EMBL/GenBank/DDBJ databases">
        <title>Evaluation of T. orientalis genome assembly methods using nanopore sequencing and analysis of variation between genomes.</title>
        <authorList>
            <person name="Yam J."/>
            <person name="Micallef M.L."/>
            <person name="Liu M."/>
            <person name="Djordjevic S.P."/>
            <person name="Bogema D.R."/>
            <person name="Jenkins C."/>
        </authorList>
    </citation>
    <scope>NUCLEOTIDE SEQUENCE</scope>
    <source>
        <strain evidence="4">Goon Nure</strain>
    </source>
</reference>
<dbReference type="InterPro" id="IPR011129">
    <property type="entry name" value="CSD"/>
</dbReference>
<evidence type="ECO:0000256" key="1">
    <source>
        <dbReference type="ARBA" id="ARBA00004496"/>
    </source>
</evidence>
<comment type="subcellular location">
    <subcellularLocation>
        <location evidence="1">Cytoplasm</location>
    </subcellularLocation>
</comment>
<evidence type="ECO:0000259" key="3">
    <source>
        <dbReference type="PROSITE" id="PS51857"/>
    </source>
</evidence>
<keyword evidence="2" id="KW-0963">Cytoplasm</keyword>